<reference evidence="3" key="1">
    <citation type="journal article" date="2020" name="Stud. Mycol.">
        <title>101 Dothideomycetes genomes: a test case for predicting lifestyles and emergence of pathogens.</title>
        <authorList>
            <person name="Haridas S."/>
            <person name="Albert R."/>
            <person name="Binder M."/>
            <person name="Bloem J."/>
            <person name="Labutti K."/>
            <person name="Salamov A."/>
            <person name="Andreopoulos B."/>
            <person name="Baker S."/>
            <person name="Barry K."/>
            <person name="Bills G."/>
            <person name="Bluhm B."/>
            <person name="Cannon C."/>
            <person name="Castanera R."/>
            <person name="Culley D."/>
            <person name="Daum C."/>
            <person name="Ezra D."/>
            <person name="Gonzalez J."/>
            <person name="Henrissat B."/>
            <person name="Kuo A."/>
            <person name="Liang C."/>
            <person name="Lipzen A."/>
            <person name="Lutzoni F."/>
            <person name="Magnuson J."/>
            <person name="Mondo S."/>
            <person name="Nolan M."/>
            <person name="Ohm R."/>
            <person name="Pangilinan J."/>
            <person name="Park H.-J."/>
            <person name="Ramirez L."/>
            <person name="Alfaro M."/>
            <person name="Sun H."/>
            <person name="Tritt A."/>
            <person name="Yoshinaga Y."/>
            <person name="Zwiers L.-H."/>
            <person name="Turgeon B."/>
            <person name="Goodwin S."/>
            <person name="Spatafora J."/>
            <person name="Crous P."/>
            <person name="Grigoriev I."/>
        </authorList>
    </citation>
    <scope>NUCLEOTIDE SEQUENCE</scope>
    <source>
        <strain evidence="3">CBS 260.36</strain>
    </source>
</reference>
<dbReference type="EMBL" id="ML996092">
    <property type="protein sequence ID" value="KAF2148992.1"/>
    <property type="molecule type" value="Genomic_DNA"/>
</dbReference>
<evidence type="ECO:0000313" key="3">
    <source>
        <dbReference type="EMBL" id="KAF2148992.1"/>
    </source>
</evidence>
<feature type="chain" id="PRO_5040144711" evidence="2">
    <location>
        <begin position="20"/>
        <end position="108"/>
    </location>
</feature>
<gene>
    <name evidence="3" type="ORF">K461DRAFT_282471</name>
</gene>
<feature type="region of interest" description="Disordered" evidence="1">
    <location>
        <begin position="44"/>
        <end position="77"/>
    </location>
</feature>
<name>A0A9P4MDL2_9PEZI</name>
<evidence type="ECO:0000313" key="4">
    <source>
        <dbReference type="Proteomes" id="UP000799439"/>
    </source>
</evidence>
<organism evidence="3 4">
    <name type="scientific">Myriangium duriaei CBS 260.36</name>
    <dbReference type="NCBI Taxonomy" id="1168546"/>
    <lineage>
        <taxon>Eukaryota</taxon>
        <taxon>Fungi</taxon>
        <taxon>Dikarya</taxon>
        <taxon>Ascomycota</taxon>
        <taxon>Pezizomycotina</taxon>
        <taxon>Dothideomycetes</taxon>
        <taxon>Dothideomycetidae</taxon>
        <taxon>Myriangiales</taxon>
        <taxon>Myriangiaceae</taxon>
        <taxon>Myriangium</taxon>
    </lineage>
</organism>
<keyword evidence="4" id="KW-1185">Reference proteome</keyword>
<dbReference type="Proteomes" id="UP000799439">
    <property type="component" value="Unassembled WGS sequence"/>
</dbReference>
<feature type="signal peptide" evidence="2">
    <location>
        <begin position="1"/>
        <end position="19"/>
    </location>
</feature>
<keyword evidence="2" id="KW-0732">Signal</keyword>
<evidence type="ECO:0000256" key="1">
    <source>
        <dbReference type="SAM" id="MobiDB-lite"/>
    </source>
</evidence>
<proteinExistence type="predicted"/>
<protein>
    <submittedName>
        <fullName evidence="3">Uncharacterized protein</fullName>
    </submittedName>
</protein>
<evidence type="ECO:0000256" key="2">
    <source>
        <dbReference type="SAM" id="SignalP"/>
    </source>
</evidence>
<dbReference type="AlphaFoldDB" id="A0A9P4MDL2"/>
<accession>A0A9P4MDL2</accession>
<sequence length="108" mass="12140">MHFTKQLLLACLAVASLTAAMPQSVRKHNPRTNSVPNIAQADYHHQPSHKHNPGINSLPDMAQGGSHHQPTALPTYHKNGRAEASNHLTKRNLFGDVFGKWWEWFKDV</sequence>
<comment type="caution">
    <text evidence="3">The sequence shown here is derived from an EMBL/GenBank/DDBJ whole genome shotgun (WGS) entry which is preliminary data.</text>
</comment>